<dbReference type="EMBL" id="JAYKXN010000004">
    <property type="protein sequence ID" value="KAK7294604.1"/>
    <property type="molecule type" value="Genomic_DNA"/>
</dbReference>
<sequence length="103" mass="11237">MSLVIISLFISDIGGSCFVGVAICFGVLPASFKARMLNLCFWFNLLYYVVVHLFTCGHFLEKMGLAQNCTRAIYIKVGGGVQRLGPLLNNYISSPGPLSRSSI</sequence>
<keyword evidence="3" id="KW-1185">Reference proteome</keyword>
<keyword evidence="1" id="KW-1133">Transmembrane helix</keyword>
<feature type="transmembrane region" description="Helical" evidence="1">
    <location>
        <begin position="40"/>
        <end position="60"/>
    </location>
</feature>
<dbReference type="Proteomes" id="UP001359559">
    <property type="component" value="Unassembled WGS sequence"/>
</dbReference>
<accession>A0AAN9PEL0</accession>
<evidence type="ECO:0000313" key="3">
    <source>
        <dbReference type="Proteomes" id="UP001359559"/>
    </source>
</evidence>
<evidence type="ECO:0000313" key="2">
    <source>
        <dbReference type="EMBL" id="KAK7294604.1"/>
    </source>
</evidence>
<evidence type="ECO:0000256" key="1">
    <source>
        <dbReference type="SAM" id="Phobius"/>
    </source>
</evidence>
<feature type="transmembrane region" description="Helical" evidence="1">
    <location>
        <begin position="6"/>
        <end position="28"/>
    </location>
</feature>
<protein>
    <submittedName>
        <fullName evidence="2">Uncharacterized protein</fullName>
    </submittedName>
</protein>
<gene>
    <name evidence="2" type="ORF">RJT34_17493</name>
</gene>
<keyword evidence="1" id="KW-0812">Transmembrane</keyword>
<organism evidence="2 3">
    <name type="scientific">Clitoria ternatea</name>
    <name type="common">Butterfly pea</name>
    <dbReference type="NCBI Taxonomy" id="43366"/>
    <lineage>
        <taxon>Eukaryota</taxon>
        <taxon>Viridiplantae</taxon>
        <taxon>Streptophyta</taxon>
        <taxon>Embryophyta</taxon>
        <taxon>Tracheophyta</taxon>
        <taxon>Spermatophyta</taxon>
        <taxon>Magnoliopsida</taxon>
        <taxon>eudicotyledons</taxon>
        <taxon>Gunneridae</taxon>
        <taxon>Pentapetalae</taxon>
        <taxon>rosids</taxon>
        <taxon>fabids</taxon>
        <taxon>Fabales</taxon>
        <taxon>Fabaceae</taxon>
        <taxon>Papilionoideae</taxon>
        <taxon>50 kb inversion clade</taxon>
        <taxon>NPAAA clade</taxon>
        <taxon>indigoferoid/millettioid clade</taxon>
        <taxon>Phaseoleae</taxon>
        <taxon>Clitoria</taxon>
    </lineage>
</organism>
<name>A0AAN9PEL0_CLITE</name>
<proteinExistence type="predicted"/>
<reference evidence="2 3" key="1">
    <citation type="submission" date="2024-01" db="EMBL/GenBank/DDBJ databases">
        <title>The genomes of 5 underutilized Papilionoideae crops provide insights into root nodulation and disease resistance.</title>
        <authorList>
            <person name="Yuan L."/>
        </authorList>
    </citation>
    <scope>NUCLEOTIDE SEQUENCE [LARGE SCALE GENOMIC DNA]</scope>
    <source>
        <strain evidence="2">LY-2023</strain>
        <tissue evidence="2">Leaf</tissue>
    </source>
</reference>
<comment type="caution">
    <text evidence="2">The sequence shown here is derived from an EMBL/GenBank/DDBJ whole genome shotgun (WGS) entry which is preliminary data.</text>
</comment>
<keyword evidence="1" id="KW-0472">Membrane</keyword>
<dbReference type="AlphaFoldDB" id="A0AAN9PEL0"/>